<feature type="signal peptide" evidence="5">
    <location>
        <begin position="1"/>
        <end position="26"/>
    </location>
</feature>
<dbReference type="PANTHER" id="PTHR30532:SF21">
    <property type="entry name" value="SIDEROPHORE-BINDING LIPOPROTEIN YFIY-RELATED"/>
    <property type="match status" value="1"/>
</dbReference>
<reference evidence="7 8" key="1">
    <citation type="journal article" date="1979" name="Int. J. Syst. Evol. Microbiol.">
        <title>Bacillus globisporus subsp. marinus subsp. nov.</title>
        <authorList>
            <person name="Liu H."/>
        </authorList>
    </citation>
    <scope>NUCLEOTIDE SEQUENCE [LARGE SCALE GENOMIC DNA]</scope>
    <source>
        <strain evidence="7 8">DSM 1297</strain>
    </source>
</reference>
<dbReference type="PANTHER" id="PTHR30532">
    <property type="entry name" value="IRON III DICITRATE-BINDING PERIPLASMIC PROTEIN"/>
    <property type="match status" value="1"/>
</dbReference>
<evidence type="ECO:0000256" key="1">
    <source>
        <dbReference type="ARBA" id="ARBA00004196"/>
    </source>
</evidence>
<accession>A0ABV3Q5H0</accession>
<dbReference type="Pfam" id="PF01497">
    <property type="entry name" value="Peripla_BP_2"/>
    <property type="match status" value="1"/>
</dbReference>
<protein>
    <submittedName>
        <fullName evidence="7">Iron-siderophore ABC transporter substrate-binding protein</fullName>
    </submittedName>
</protein>
<feature type="domain" description="Fe/B12 periplasmic-binding" evidence="6">
    <location>
        <begin position="69"/>
        <end position="333"/>
    </location>
</feature>
<dbReference type="Proteomes" id="UP001556040">
    <property type="component" value="Unassembled WGS sequence"/>
</dbReference>
<dbReference type="Gene3D" id="3.40.50.1980">
    <property type="entry name" value="Nitrogenase molybdenum iron protein domain"/>
    <property type="match status" value="2"/>
</dbReference>
<comment type="caution">
    <text evidence="7">The sequence shown here is derived from an EMBL/GenBank/DDBJ whole genome shotgun (WGS) entry which is preliminary data.</text>
</comment>
<comment type="similarity">
    <text evidence="2">Belongs to the bacterial solute-binding protein 8 family.</text>
</comment>
<keyword evidence="3" id="KW-0813">Transport</keyword>
<comment type="subcellular location">
    <subcellularLocation>
        <location evidence="1">Cell envelope</location>
    </subcellularLocation>
</comment>
<dbReference type="InterPro" id="IPR002491">
    <property type="entry name" value="ABC_transptr_periplasmic_BD"/>
</dbReference>
<dbReference type="PROSITE" id="PS50983">
    <property type="entry name" value="FE_B12_PBP"/>
    <property type="match status" value="1"/>
</dbReference>
<evidence type="ECO:0000313" key="8">
    <source>
        <dbReference type="Proteomes" id="UP001556040"/>
    </source>
</evidence>
<evidence type="ECO:0000256" key="4">
    <source>
        <dbReference type="ARBA" id="ARBA00022729"/>
    </source>
</evidence>
<organism evidence="7 8">
    <name type="scientific">Jeotgalibacillus marinus</name>
    <dbReference type="NCBI Taxonomy" id="86667"/>
    <lineage>
        <taxon>Bacteria</taxon>
        <taxon>Bacillati</taxon>
        <taxon>Bacillota</taxon>
        <taxon>Bacilli</taxon>
        <taxon>Bacillales</taxon>
        <taxon>Caryophanaceae</taxon>
        <taxon>Jeotgalibacillus</taxon>
    </lineage>
</organism>
<dbReference type="EMBL" id="JBFMIA010000011">
    <property type="protein sequence ID" value="MEW9502524.1"/>
    <property type="molecule type" value="Genomic_DNA"/>
</dbReference>
<keyword evidence="8" id="KW-1185">Reference proteome</keyword>
<feature type="chain" id="PRO_5047262200" evidence="5">
    <location>
        <begin position="27"/>
        <end position="333"/>
    </location>
</feature>
<dbReference type="PROSITE" id="PS51257">
    <property type="entry name" value="PROKAR_LIPOPROTEIN"/>
    <property type="match status" value="1"/>
</dbReference>
<evidence type="ECO:0000256" key="5">
    <source>
        <dbReference type="SAM" id="SignalP"/>
    </source>
</evidence>
<proteinExistence type="inferred from homology"/>
<dbReference type="SUPFAM" id="SSF53807">
    <property type="entry name" value="Helical backbone' metal receptor"/>
    <property type="match status" value="1"/>
</dbReference>
<dbReference type="InterPro" id="IPR051313">
    <property type="entry name" value="Bact_iron-sidero_bind"/>
</dbReference>
<dbReference type="RefSeq" id="WP_367780015.1">
    <property type="nucleotide sequence ID" value="NZ_JBFMIA010000011.1"/>
</dbReference>
<evidence type="ECO:0000256" key="3">
    <source>
        <dbReference type="ARBA" id="ARBA00022448"/>
    </source>
</evidence>
<sequence>MITYFKQNRFSSLLASLILIAIFTLAGCGNDKESSGKMEGSNEAKTTENKYYQVEHAMGTTEIKETPKRVVILTNEGTEALFALGVQPVGAVQSWTGDPWYDHMKNEMTDVVSVGKEGEPSLETIASLQPDLIIGNKMRHEKIYEQLNAIAPTVFAETLRGDWKENFKLYAEAVQKEEEGNKVIANFDQRVEDLQGELGEKLNQKVSIVRFMPGDVRIYHKDNFSAVILDQLGFARPEGQDQPDFAEKNATKERIPAMDGDILFYFTYDPAENQGEAMKLEQEWINDPLFNNLNVAQNNNIHRVDDAIWNTAGGVKAANLFLDDIEKYFLEDK</sequence>
<keyword evidence="4 5" id="KW-0732">Signal</keyword>
<gene>
    <name evidence="7" type="ORF">AB1471_12055</name>
</gene>
<name>A0ABV3Q5H0_9BACL</name>
<evidence type="ECO:0000313" key="7">
    <source>
        <dbReference type="EMBL" id="MEW9502524.1"/>
    </source>
</evidence>
<evidence type="ECO:0000256" key="2">
    <source>
        <dbReference type="ARBA" id="ARBA00008814"/>
    </source>
</evidence>
<evidence type="ECO:0000259" key="6">
    <source>
        <dbReference type="PROSITE" id="PS50983"/>
    </source>
</evidence>
<dbReference type="CDD" id="cd01146">
    <property type="entry name" value="FhuD"/>
    <property type="match status" value="1"/>
</dbReference>